<evidence type="ECO:0000313" key="2">
    <source>
        <dbReference type="EMBL" id="MBE0127384.1"/>
    </source>
</evidence>
<protein>
    <recommendedName>
        <fullName evidence="1">ParB-like N-terminal domain-containing protein</fullName>
    </recommendedName>
</protein>
<dbReference type="Proteomes" id="UP000656723">
    <property type="component" value="Unassembled WGS sequence"/>
</dbReference>
<dbReference type="InterPro" id="IPR003115">
    <property type="entry name" value="ParB_N"/>
</dbReference>
<dbReference type="OrthoDB" id="4536617at2"/>
<gene>
    <name evidence="2" type="ORF">FOT72_04925</name>
</gene>
<dbReference type="PANTHER" id="PTHR30083:SF1">
    <property type="entry name" value="TRANSCRIPTIONAL REGULATOR"/>
    <property type="match status" value="1"/>
</dbReference>
<evidence type="ECO:0000259" key="1">
    <source>
        <dbReference type="SMART" id="SM00470"/>
    </source>
</evidence>
<reference evidence="2" key="1">
    <citation type="submission" date="2019-07" db="EMBL/GenBank/DDBJ databases">
        <title>KPC-2 carbapenem resistent Enterobacterales isolates from Germany.</title>
        <authorList>
            <person name="Yao Y."/>
            <person name="Falgenhauer L."/>
            <person name="Imirzalioglu C."/>
            <person name="Chakraborty T."/>
        </authorList>
    </citation>
    <scope>NUCLEOTIDE SEQUENCE</scope>
    <source>
        <strain evidence="2">CA13304</strain>
    </source>
</reference>
<dbReference type="Pfam" id="PF02195">
    <property type="entry name" value="ParB_N"/>
    <property type="match status" value="1"/>
</dbReference>
<dbReference type="GO" id="GO:0071453">
    <property type="term" value="P:cellular response to oxygen levels"/>
    <property type="evidence" value="ECO:0007669"/>
    <property type="project" value="TreeGrafter"/>
</dbReference>
<dbReference type="SMART" id="SM00470">
    <property type="entry name" value="ParB"/>
    <property type="match status" value="1"/>
</dbReference>
<dbReference type="Gene3D" id="3.90.1530.10">
    <property type="entry name" value="Conserved hypothetical protein from pyrococcus furiosus pfu- 392566-001, ParB domain"/>
    <property type="match status" value="1"/>
</dbReference>
<comment type="caution">
    <text evidence="2">The sequence shown here is derived from an EMBL/GenBank/DDBJ whole genome shotgun (WGS) entry which is preliminary data.</text>
</comment>
<sequence>MQQRLTQDLLSYLSGLSDDERIKAINEFRKAIHSVSPFRDEPVDCVLWIKNEHISPNDYNPNNVAPPEKKLLLKSIEADGFTQPIVATQSSPEEYEIVDGFHRHELGKGKASLKSRLKGYLPITCLEGERHDRMAATIRHNRARGRHQIHAMSEIVRELALLGWEDERIGKELGMDEDEVLRLKQINGLQELFASRRFSKAWTVK</sequence>
<dbReference type="CDD" id="cd16397">
    <property type="entry name" value="IbrB_like"/>
    <property type="match status" value="1"/>
</dbReference>
<dbReference type="AlphaFoldDB" id="A0A8I0MI87"/>
<dbReference type="PANTHER" id="PTHR30083">
    <property type="entry name" value="TRANSCRIPTIONAL REGULATOR-RELATED"/>
    <property type="match status" value="1"/>
</dbReference>
<dbReference type="RefSeq" id="WP_061076796.1">
    <property type="nucleotide sequence ID" value="NZ_CP014015.2"/>
</dbReference>
<organism evidence="2 3">
    <name type="scientific">Citrobacter amalonaticus</name>
    <dbReference type="NCBI Taxonomy" id="35703"/>
    <lineage>
        <taxon>Bacteria</taxon>
        <taxon>Pseudomonadati</taxon>
        <taxon>Pseudomonadota</taxon>
        <taxon>Gammaproteobacteria</taxon>
        <taxon>Enterobacterales</taxon>
        <taxon>Enterobacteriaceae</taxon>
        <taxon>Citrobacter</taxon>
    </lineage>
</organism>
<evidence type="ECO:0000313" key="3">
    <source>
        <dbReference type="Proteomes" id="UP000656723"/>
    </source>
</evidence>
<dbReference type="SUPFAM" id="SSF110849">
    <property type="entry name" value="ParB/Sulfiredoxin"/>
    <property type="match status" value="1"/>
</dbReference>
<proteinExistence type="predicted"/>
<name>A0A8I0MI87_CITAM</name>
<dbReference type="FunFam" id="3.90.1530.10:FF:000002">
    <property type="entry name" value="Putative transcriptional regulator"/>
    <property type="match status" value="1"/>
</dbReference>
<feature type="domain" description="ParB-like N-terminal" evidence="1">
    <location>
        <begin position="47"/>
        <end position="142"/>
    </location>
</feature>
<dbReference type="InterPro" id="IPR036086">
    <property type="entry name" value="ParB/Sulfiredoxin_sf"/>
</dbReference>
<dbReference type="EMBL" id="VKME01000007">
    <property type="protein sequence ID" value="MBE0127384.1"/>
    <property type="molecule type" value="Genomic_DNA"/>
</dbReference>
<accession>A0A8I0MI87</accession>